<organism evidence="1 2">
    <name type="scientific">Brotocaccenecus cirricatena</name>
    <dbReference type="NCBI Taxonomy" id="3064195"/>
    <lineage>
        <taxon>Bacteria</taxon>
        <taxon>Bacillati</taxon>
        <taxon>Bacillota</taxon>
        <taxon>Clostridia</taxon>
        <taxon>Eubacteriales</taxon>
        <taxon>Oscillospiraceae</taxon>
        <taxon>Brotocaccenecus</taxon>
    </lineage>
</organism>
<dbReference type="EMBL" id="JAJEPW010000105">
    <property type="protein sequence ID" value="MCC2131098.1"/>
    <property type="molecule type" value="Genomic_DNA"/>
</dbReference>
<dbReference type="RefSeq" id="WP_302930213.1">
    <property type="nucleotide sequence ID" value="NZ_JAJEPW010000105.1"/>
</dbReference>
<reference evidence="1" key="1">
    <citation type="submission" date="2021-10" db="EMBL/GenBank/DDBJ databases">
        <title>Anaerobic single-cell dispensing facilitates the cultivation of human gut bacteria.</title>
        <authorList>
            <person name="Afrizal A."/>
        </authorList>
    </citation>
    <scope>NUCLEOTIDE SEQUENCE</scope>
    <source>
        <strain evidence="1">CLA-AA-H272</strain>
    </source>
</reference>
<accession>A0AAE3AH74</accession>
<name>A0AAE3AH74_9FIRM</name>
<dbReference type="Proteomes" id="UP001199319">
    <property type="component" value="Unassembled WGS sequence"/>
</dbReference>
<evidence type="ECO:0000313" key="1">
    <source>
        <dbReference type="EMBL" id="MCC2131098.1"/>
    </source>
</evidence>
<evidence type="ECO:0000313" key="2">
    <source>
        <dbReference type="Proteomes" id="UP001199319"/>
    </source>
</evidence>
<dbReference type="AlphaFoldDB" id="A0AAE3AH74"/>
<sequence>MQTEDAPELTPEFLEDLRRYTEYGWGPGITAALLNRWHPVALTNLDVIRLRRRLGRAAAPVQNASDDEPPRH</sequence>
<keyword evidence="2" id="KW-1185">Reference proteome</keyword>
<proteinExistence type="predicted"/>
<protein>
    <submittedName>
        <fullName evidence="1">Uncharacterized protein</fullName>
    </submittedName>
</protein>
<comment type="caution">
    <text evidence="1">The sequence shown here is derived from an EMBL/GenBank/DDBJ whole genome shotgun (WGS) entry which is preliminary data.</text>
</comment>
<gene>
    <name evidence="1" type="ORF">LKD37_16620</name>
</gene>